<evidence type="ECO:0000313" key="2">
    <source>
        <dbReference type="Proteomes" id="UP001152320"/>
    </source>
</evidence>
<comment type="caution">
    <text evidence="1">The sequence shown here is derived from an EMBL/GenBank/DDBJ whole genome shotgun (WGS) entry which is preliminary data.</text>
</comment>
<proteinExistence type="predicted"/>
<sequence>MVFYSVKKECASEMCGFTGQGVRLEINLIPFGVTALLKKSTQQGVLGNKKQTLVESK</sequence>
<protein>
    <submittedName>
        <fullName evidence="1">Uncharacterized protein</fullName>
    </submittedName>
</protein>
<keyword evidence="2" id="KW-1185">Reference proteome</keyword>
<dbReference type="EMBL" id="JAIZAY010000019">
    <property type="protein sequence ID" value="KAJ8024007.1"/>
    <property type="molecule type" value="Genomic_DNA"/>
</dbReference>
<dbReference type="AlphaFoldDB" id="A0A9Q0YKA8"/>
<dbReference type="Proteomes" id="UP001152320">
    <property type="component" value="Chromosome 19"/>
</dbReference>
<organism evidence="1 2">
    <name type="scientific">Holothuria leucospilota</name>
    <name type="common">Black long sea cucumber</name>
    <name type="synonym">Mertensiothuria leucospilota</name>
    <dbReference type="NCBI Taxonomy" id="206669"/>
    <lineage>
        <taxon>Eukaryota</taxon>
        <taxon>Metazoa</taxon>
        <taxon>Echinodermata</taxon>
        <taxon>Eleutherozoa</taxon>
        <taxon>Echinozoa</taxon>
        <taxon>Holothuroidea</taxon>
        <taxon>Aspidochirotacea</taxon>
        <taxon>Aspidochirotida</taxon>
        <taxon>Holothuriidae</taxon>
        <taxon>Holothuria</taxon>
    </lineage>
</organism>
<accession>A0A9Q0YKA8</accession>
<evidence type="ECO:0000313" key="1">
    <source>
        <dbReference type="EMBL" id="KAJ8024007.1"/>
    </source>
</evidence>
<name>A0A9Q0YKA8_HOLLE</name>
<gene>
    <name evidence="1" type="ORF">HOLleu_36608</name>
</gene>
<reference evidence="1" key="1">
    <citation type="submission" date="2021-10" db="EMBL/GenBank/DDBJ databases">
        <title>Tropical sea cucumber genome reveals ecological adaptation and Cuvierian tubules defense mechanism.</title>
        <authorList>
            <person name="Chen T."/>
        </authorList>
    </citation>
    <scope>NUCLEOTIDE SEQUENCE</scope>
    <source>
        <strain evidence="1">Nanhai2018</strain>
        <tissue evidence="1">Muscle</tissue>
    </source>
</reference>